<dbReference type="HOGENOM" id="CLU_184958_0_0_2"/>
<dbReference type="eggNOG" id="arCOG11048">
    <property type="taxonomic scope" value="Archaea"/>
</dbReference>
<dbReference type="Proteomes" id="UP000019434">
    <property type="component" value="Chromosome"/>
</dbReference>
<dbReference type="AlphaFoldDB" id="W8P237"/>
<protein>
    <submittedName>
        <fullName evidence="2">Uncharacterized protein</fullName>
    </submittedName>
</protein>
<keyword evidence="1" id="KW-0812">Transmembrane</keyword>
<sequence>MMEMLLDVAIILLAMALVGVSYLAYRKSHLRATLYLALAFLLFAFKKVVEISAESRALGRDIGLIVDFLEVLVLLLFFLALWRR</sequence>
<keyword evidence="3" id="KW-1185">Reference proteome</keyword>
<feature type="transmembrane region" description="Helical" evidence="1">
    <location>
        <begin position="32"/>
        <end position="49"/>
    </location>
</feature>
<gene>
    <name evidence="2" type="ORF">BD01_1206</name>
</gene>
<dbReference type="GeneID" id="82170885"/>
<name>W8P237_9EURY</name>
<evidence type="ECO:0000256" key="1">
    <source>
        <dbReference type="SAM" id="Phobius"/>
    </source>
</evidence>
<keyword evidence="1" id="KW-0472">Membrane</keyword>
<reference evidence="2 3" key="1">
    <citation type="submission" date="2014-02" db="EMBL/GenBank/DDBJ databases">
        <title>Genome Sequence of an Hyperthermophilic Archaeon, Thermococcus nautili 30-1, producing viral vesicles.</title>
        <authorList>
            <person name="Oberto J."/>
            <person name="Gaudin M."/>
            <person name="Cossu M."/>
            <person name="Gorlas A."/>
            <person name="Slesarev A."/>
            <person name="Marguet E."/>
            <person name="Forterre P."/>
        </authorList>
    </citation>
    <scope>NUCLEOTIDE SEQUENCE [LARGE SCALE GENOMIC DNA]</scope>
    <source>
        <strain evidence="2 3">30-1</strain>
    </source>
</reference>
<dbReference type="OrthoDB" id="102566at2157"/>
<evidence type="ECO:0000313" key="3">
    <source>
        <dbReference type="Proteomes" id="UP000019434"/>
    </source>
</evidence>
<dbReference type="KEGG" id="tnu:BD01_1206"/>
<keyword evidence="1" id="KW-1133">Transmembrane helix</keyword>
<feature type="transmembrane region" description="Helical" evidence="1">
    <location>
        <begin position="6"/>
        <end position="25"/>
    </location>
</feature>
<evidence type="ECO:0000313" key="2">
    <source>
        <dbReference type="EMBL" id="AHL22821.1"/>
    </source>
</evidence>
<organism evidence="2 3">
    <name type="scientific">Thermococcus nautili</name>
    <dbReference type="NCBI Taxonomy" id="195522"/>
    <lineage>
        <taxon>Archaea</taxon>
        <taxon>Methanobacteriati</taxon>
        <taxon>Methanobacteriota</taxon>
        <taxon>Thermococci</taxon>
        <taxon>Thermococcales</taxon>
        <taxon>Thermococcaceae</taxon>
        <taxon>Thermococcus</taxon>
    </lineage>
</organism>
<dbReference type="STRING" id="195522.BD01_1206"/>
<dbReference type="RefSeq" id="WP_042690920.1">
    <property type="nucleotide sequence ID" value="NZ_CP007264.1"/>
</dbReference>
<proteinExistence type="predicted"/>
<accession>W8P237</accession>
<dbReference type="EMBL" id="CP007264">
    <property type="protein sequence ID" value="AHL22821.1"/>
    <property type="molecule type" value="Genomic_DNA"/>
</dbReference>
<feature type="transmembrane region" description="Helical" evidence="1">
    <location>
        <begin position="61"/>
        <end position="82"/>
    </location>
</feature>